<evidence type="ECO:0000259" key="2">
    <source>
        <dbReference type="SMART" id="SM00474"/>
    </source>
</evidence>
<dbReference type="Pfam" id="PF01612">
    <property type="entry name" value="DNA_pol_A_exo1"/>
    <property type="match status" value="1"/>
</dbReference>
<reference evidence="3" key="2">
    <citation type="journal article" date="2014" name="BMC Genomics">
        <title>A genomic perspective to assessing quality of mass-reared SIT flies used in Mediterranean fruit fly (Ceratitis capitata) eradication in California.</title>
        <authorList>
            <person name="Calla B."/>
            <person name="Hall B."/>
            <person name="Hou S."/>
            <person name="Geib S.M."/>
        </authorList>
    </citation>
    <scope>NUCLEOTIDE SEQUENCE</scope>
</reference>
<protein>
    <submittedName>
        <fullName evidence="3">Putative exonuclease mut-7</fullName>
    </submittedName>
</protein>
<keyword evidence="3" id="KW-0378">Hydrolase</keyword>
<keyword evidence="3" id="KW-0269">Exonuclease</keyword>
<dbReference type="KEGG" id="ccat:101460883"/>
<dbReference type="PANTHER" id="PTHR47765:SF2">
    <property type="entry name" value="EXONUCLEASE MUT-7 HOMOLOG"/>
    <property type="match status" value="1"/>
</dbReference>
<dbReference type="InterPro" id="IPR002562">
    <property type="entry name" value="3'-5'_exonuclease_dom"/>
</dbReference>
<feature type="domain" description="3'-5' exonuclease" evidence="2">
    <location>
        <begin position="421"/>
        <end position="611"/>
    </location>
</feature>
<dbReference type="GO" id="GO:0008408">
    <property type="term" value="F:3'-5' exonuclease activity"/>
    <property type="evidence" value="ECO:0007669"/>
    <property type="project" value="InterPro"/>
</dbReference>
<dbReference type="GeneID" id="101460883"/>
<keyword evidence="3" id="KW-0540">Nuclease</keyword>
<dbReference type="PANTHER" id="PTHR47765">
    <property type="entry name" value="3'-5' EXONUCLEASE DOMAIN-CONTAINING PROTEIN"/>
    <property type="match status" value="1"/>
</dbReference>
<dbReference type="Pfam" id="PF01927">
    <property type="entry name" value="Mut7-C"/>
    <property type="match status" value="1"/>
</dbReference>
<proteinExistence type="evidence at transcript level"/>
<organism evidence="3">
    <name type="scientific">Ceratitis capitata</name>
    <name type="common">Mediterranean fruit fly</name>
    <name type="synonym">Tephritis capitata</name>
    <dbReference type="NCBI Taxonomy" id="7213"/>
    <lineage>
        <taxon>Eukaryota</taxon>
        <taxon>Metazoa</taxon>
        <taxon>Ecdysozoa</taxon>
        <taxon>Arthropoda</taxon>
        <taxon>Hexapoda</taxon>
        <taxon>Insecta</taxon>
        <taxon>Pterygota</taxon>
        <taxon>Neoptera</taxon>
        <taxon>Endopterygota</taxon>
        <taxon>Diptera</taxon>
        <taxon>Brachycera</taxon>
        <taxon>Muscomorpha</taxon>
        <taxon>Tephritoidea</taxon>
        <taxon>Tephritidae</taxon>
        <taxon>Ceratitis</taxon>
        <taxon>Ceratitis</taxon>
    </lineage>
</organism>
<reference evidence="3" key="1">
    <citation type="submission" date="2013-07" db="EMBL/GenBank/DDBJ databases">
        <authorList>
            <person name="Geib S."/>
        </authorList>
    </citation>
    <scope>NUCLEOTIDE SEQUENCE</scope>
</reference>
<keyword evidence="1" id="KW-0479">Metal-binding</keyword>
<dbReference type="GO" id="GO:0046872">
    <property type="term" value="F:metal ion binding"/>
    <property type="evidence" value="ECO:0007669"/>
    <property type="project" value="UniProtKB-KW"/>
</dbReference>
<sequence>MSYRGIPAGYEDDEDWCLSDMVQKITVVPDITTAAGLNNENFDRNLSTDVNNWFESYKEQWNSYKRTPAAQHNLKVMLMRDPDPLLLALKLFANCPGCNNLKNKNLALFILETICDLHTQHPEISANCSDNTRMVAFNFVKTCGMVPLYKAVMSTYELKKICERLVPKIKELITQGHFKDAAHWTINLQITHLFSIFDIIFPLILQDKASLAEEYLNVAKDLQLPTVQFLDSLLDKQKTVLEHCDEILMKYEYKDVKHNVLSYRPMSKLVTRLAKKYKIETHLTPNLNFTKACSYMHYLWHKYQDGGMSCDAWRELVRDAASTRLLQMDLVTNVASYGDYEEAQYWLNYFNIPLEDLPSDMRKNFQWHITAEKTEDDKVLLNTSNESTNSTNSGGAINKSKRSNSATNNLYLTLNLPIESVIIIDNGAKFLEMLDYLESQLLIAFDSEWKPTVCNENVISLLQMATMDRVYLLDCLSTQLNDELWLQLGRRVFNNLEILKIGFSLHQDLRMLHKSLPLQLNLNTKTCYLDLREMWRRLKYLQIVKFPYDSGFNTGDSLCALTEICLGKKLDKSNQCSNWANRPLRHDQIVYAALDAHCLLQVYQVLSEMLLRLGLDVDQVVDEVTTGKTGYLFRMKRVISEQNDGCSTVFSPKTNLPKVKAVNAQIENNCTINVKFIADSMLYGLSKELRKLGIDCLEIIRDNLGPYIDIAKRENRYILTRDSRYNLFTEMLPRAQCLQIPNDSSVEQVLNILRLLDIKIYDCNLFTRCLNCNSNEFILALRHEIQMMRYGQALDEAKNACERNVWPYEKTFQLLNANKDILKSKATYRGRPIKLNRIKSHILRSKEHFYICDNCGICTWDGAHSIHGSVMEVILFNNSETASAAGF</sequence>
<dbReference type="SUPFAM" id="SSF53098">
    <property type="entry name" value="Ribonuclease H-like"/>
    <property type="match status" value="1"/>
</dbReference>
<dbReference type="InterPro" id="IPR052408">
    <property type="entry name" value="Exonuclease_MUT-7-like"/>
</dbReference>
<dbReference type="InterPro" id="IPR012337">
    <property type="entry name" value="RNaseH-like_sf"/>
</dbReference>
<dbReference type="GO" id="GO:0006139">
    <property type="term" value="P:nucleobase-containing compound metabolic process"/>
    <property type="evidence" value="ECO:0007669"/>
    <property type="project" value="InterPro"/>
</dbReference>
<dbReference type="CTD" id="35385"/>
<dbReference type="Gene3D" id="3.30.420.10">
    <property type="entry name" value="Ribonuclease H-like superfamily/Ribonuclease H"/>
    <property type="match status" value="1"/>
</dbReference>
<dbReference type="OrthoDB" id="18193at2759"/>
<dbReference type="AlphaFoldDB" id="W8C4H4"/>
<dbReference type="SMART" id="SM00474">
    <property type="entry name" value="35EXOc"/>
    <property type="match status" value="1"/>
</dbReference>
<evidence type="ECO:0000256" key="1">
    <source>
        <dbReference type="ARBA" id="ARBA00022723"/>
    </source>
</evidence>
<dbReference type="InterPro" id="IPR002782">
    <property type="entry name" value="Mut7-C_RNAse_dom"/>
</dbReference>
<dbReference type="EMBL" id="GAMC01009596">
    <property type="protein sequence ID" value="JAB96959.1"/>
    <property type="molecule type" value="mRNA"/>
</dbReference>
<accession>W8C4H4</accession>
<name>W8C4H4_CERCA</name>
<gene>
    <name evidence="3" type="primary">MUT7</name>
</gene>
<evidence type="ECO:0000313" key="3">
    <source>
        <dbReference type="EMBL" id="JAB96959.1"/>
    </source>
</evidence>
<dbReference type="GO" id="GO:0003676">
    <property type="term" value="F:nucleic acid binding"/>
    <property type="evidence" value="ECO:0007669"/>
    <property type="project" value="InterPro"/>
</dbReference>
<dbReference type="InterPro" id="IPR036397">
    <property type="entry name" value="RNaseH_sf"/>
</dbReference>